<dbReference type="SUPFAM" id="SSF53800">
    <property type="entry name" value="Chelatase"/>
    <property type="match status" value="1"/>
</dbReference>
<feature type="region of interest" description="Disordered" evidence="1">
    <location>
        <begin position="430"/>
        <end position="450"/>
    </location>
</feature>
<keyword evidence="4" id="KW-1185">Reference proteome</keyword>
<accession>A0ABQ6HTQ1</accession>
<feature type="region of interest" description="Disordered" evidence="1">
    <location>
        <begin position="206"/>
        <end position="227"/>
    </location>
</feature>
<evidence type="ECO:0000313" key="3">
    <source>
        <dbReference type="EMBL" id="GMA21910.1"/>
    </source>
</evidence>
<dbReference type="RefSeq" id="WP_284285090.1">
    <property type="nucleotide sequence ID" value="NZ_BSUJ01000001.1"/>
</dbReference>
<dbReference type="Gene3D" id="3.40.50.1400">
    <property type="match status" value="1"/>
</dbReference>
<reference evidence="4" key="1">
    <citation type="journal article" date="2019" name="Int. J. Syst. Evol. Microbiol.">
        <title>The Global Catalogue of Microorganisms (GCM) 10K type strain sequencing project: providing services to taxonomists for standard genome sequencing and annotation.</title>
        <authorList>
            <consortium name="The Broad Institute Genomics Platform"/>
            <consortium name="The Broad Institute Genome Sequencing Center for Infectious Disease"/>
            <person name="Wu L."/>
            <person name="Ma J."/>
        </authorList>
    </citation>
    <scope>NUCLEOTIDE SEQUENCE [LARGE SCALE GENOMIC DNA]</scope>
    <source>
        <strain evidence="4">NBRC 105830</strain>
    </source>
</reference>
<name>A0ABQ6HTQ1_9MICO</name>
<feature type="domain" description="MobA-like NTP transferase" evidence="2">
    <location>
        <begin position="294"/>
        <end position="429"/>
    </location>
</feature>
<dbReference type="InterPro" id="IPR029044">
    <property type="entry name" value="Nucleotide-diphossugar_trans"/>
</dbReference>
<organism evidence="3 4">
    <name type="scientific">Arsenicicoccus piscis</name>
    <dbReference type="NCBI Taxonomy" id="673954"/>
    <lineage>
        <taxon>Bacteria</taxon>
        <taxon>Bacillati</taxon>
        <taxon>Actinomycetota</taxon>
        <taxon>Actinomycetes</taxon>
        <taxon>Micrococcales</taxon>
        <taxon>Intrasporangiaceae</taxon>
        <taxon>Arsenicicoccus</taxon>
    </lineage>
</organism>
<dbReference type="Gene3D" id="3.90.550.10">
    <property type="entry name" value="Spore Coat Polysaccharide Biosynthesis Protein SpsA, Chain A"/>
    <property type="match status" value="1"/>
</dbReference>
<dbReference type="InterPro" id="IPR025877">
    <property type="entry name" value="MobA-like_NTP_Trfase"/>
</dbReference>
<sequence>MTADQQGLADGSPDLDQQPALVVCASDHQPGELVERVLDDVRQRRPDIEVLLAHPTTEPSVRQVVERLAGDDREVVVVPLVLSGADDVVAEAQEATREVPGALCISGLGPHPLLSGAVVDRARAVGAGAGAGIVIATGGPQGAASAAELATDLAQVVYDVDAIWVGPVVAGFLGGGEPTVVDAVRHLGRRGIDVCVVSYVLDDAADPSTPRHTSSSRRRAPRRSPCSVWSSACSTWCASATSRGWPRSEPGSTRTSGSARCADPAMTGQPSPSSATAPSAPADTTAAAVAATMLVLCGGTSERMRDGAPDPVDKTRAAFGDSTVLDHLLDGLPGTWPVVCVGRERLTRRPVTWCVEDPPLGGPGAGIATGVALVRTPITVVVAGDQPFAAAAVDHLVTTLQRQPDDVAGVAGRDASGWTQPLLAAYRTAPWPRPSRPGRETWASTAPSGGCDCTCSTWSVPPAWTSTSRPTWPAPASCSDATN</sequence>
<feature type="compositionally biased region" description="Low complexity" evidence="1">
    <location>
        <begin position="270"/>
        <end position="282"/>
    </location>
</feature>
<gene>
    <name evidence="3" type="ORF">GCM10025862_39310</name>
</gene>
<dbReference type="EMBL" id="BSUJ01000001">
    <property type="protein sequence ID" value="GMA21910.1"/>
    <property type="molecule type" value="Genomic_DNA"/>
</dbReference>
<dbReference type="Pfam" id="PF12804">
    <property type="entry name" value="NTP_transf_3"/>
    <property type="match status" value="1"/>
</dbReference>
<evidence type="ECO:0000313" key="4">
    <source>
        <dbReference type="Proteomes" id="UP001157109"/>
    </source>
</evidence>
<proteinExistence type="predicted"/>
<dbReference type="SUPFAM" id="SSF53448">
    <property type="entry name" value="Nucleotide-diphospho-sugar transferases"/>
    <property type="match status" value="1"/>
</dbReference>
<evidence type="ECO:0000256" key="1">
    <source>
        <dbReference type="SAM" id="MobiDB-lite"/>
    </source>
</evidence>
<evidence type="ECO:0000259" key="2">
    <source>
        <dbReference type="Pfam" id="PF12804"/>
    </source>
</evidence>
<protein>
    <recommendedName>
        <fullName evidence="2">MobA-like NTP transferase domain-containing protein</fullName>
    </recommendedName>
</protein>
<feature type="region of interest" description="Disordered" evidence="1">
    <location>
        <begin position="464"/>
        <end position="483"/>
    </location>
</feature>
<dbReference type="Proteomes" id="UP001157109">
    <property type="component" value="Unassembled WGS sequence"/>
</dbReference>
<feature type="region of interest" description="Disordered" evidence="1">
    <location>
        <begin position="240"/>
        <end position="282"/>
    </location>
</feature>
<comment type="caution">
    <text evidence="3">The sequence shown here is derived from an EMBL/GenBank/DDBJ whole genome shotgun (WGS) entry which is preliminary data.</text>
</comment>